<dbReference type="GO" id="GO:0000049">
    <property type="term" value="F:tRNA binding"/>
    <property type="evidence" value="ECO:0007669"/>
    <property type="project" value="UniProtKB-KW"/>
</dbReference>
<dbReference type="Gene3D" id="3.40.50.1470">
    <property type="entry name" value="Peptidyl-tRNA hydrolase"/>
    <property type="match status" value="1"/>
</dbReference>
<evidence type="ECO:0000256" key="2">
    <source>
        <dbReference type="ARBA" id="ARBA00022801"/>
    </source>
</evidence>
<dbReference type="InterPro" id="IPR036416">
    <property type="entry name" value="Pept_tRNA_hydro_sf"/>
</dbReference>
<dbReference type="AlphaFoldDB" id="A0A9P6QBC9"/>
<evidence type="ECO:0000256" key="4">
    <source>
        <dbReference type="SAM" id="MobiDB-lite"/>
    </source>
</evidence>
<feature type="region of interest" description="Disordered" evidence="4">
    <location>
        <begin position="135"/>
        <end position="157"/>
    </location>
</feature>
<dbReference type="GO" id="GO:0004045">
    <property type="term" value="F:peptidyl-tRNA hydrolase activity"/>
    <property type="evidence" value="ECO:0007669"/>
    <property type="project" value="InterPro"/>
</dbReference>
<evidence type="ECO:0000256" key="3">
    <source>
        <dbReference type="ARBA" id="ARBA00022884"/>
    </source>
</evidence>
<evidence type="ECO:0000256" key="1">
    <source>
        <dbReference type="ARBA" id="ARBA00022555"/>
    </source>
</evidence>
<keyword evidence="2" id="KW-0378">Hydrolase</keyword>
<organism evidence="5 6">
    <name type="scientific">Actinomortierella ambigua</name>
    <dbReference type="NCBI Taxonomy" id="1343610"/>
    <lineage>
        <taxon>Eukaryota</taxon>
        <taxon>Fungi</taxon>
        <taxon>Fungi incertae sedis</taxon>
        <taxon>Mucoromycota</taxon>
        <taxon>Mortierellomycotina</taxon>
        <taxon>Mortierellomycetes</taxon>
        <taxon>Mortierellales</taxon>
        <taxon>Mortierellaceae</taxon>
        <taxon>Actinomortierella</taxon>
    </lineage>
</organism>
<evidence type="ECO:0000313" key="5">
    <source>
        <dbReference type="EMBL" id="KAG0263533.1"/>
    </source>
</evidence>
<dbReference type="EMBL" id="JAAAJB010000159">
    <property type="protein sequence ID" value="KAG0263533.1"/>
    <property type="molecule type" value="Genomic_DNA"/>
</dbReference>
<keyword evidence="3" id="KW-0694">RNA-binding</keyword>
<dbReference type="PANTHER" id="PTHR17224">
    <property type="entry name" value="PEPTIDYL-TRNA HYDROLASE"/>
    <property type="match status" value="1"/>
</dbReference>
<dbReference type="PANTHER" id="PTHR17224:SF1">
    <property type="entry name" value="PEPTIDYL-TRNA HYDROLASE"/>
    <property type="match status" value="1"/>
</dbReference>
<reference evidence="5" key="1">
    <citation type="journal article" date="2020" name="Fungal Divers.">
        <title>Resolving the Mortierellaceae phylogeny through synthesis of multi-gene phylogenetics and phylogenomics.</title>
        <authorList>
            <person name="Vandepol N."/>
            <person name="Liber J."/>
            <person name="Desiro A."/>
            <person name="Na H."/>
            <person name="Kennedy M."/>
            <person name="Barry K."/>
            <person name="Grigoriev I.V."/>
            <person name="Miller A.N."/>
            <person name="O'Donnell K."/>
            <person name="Stajich J.E."/>
            <person name="Bonito G."/>
        </authorList>
    </citation>
    <scope>NUCLEOTIDE SEQUENCE</scope>
    <source>
        <strain evidence="5">BC1065</strain>
    </source>
</reference>
<dbReference type="Proteomes" id="UP000807716">
    <property type="component" value="Unassembled WGS sequence"/>
</dbReference>
<dbReference type="SUPFAM" id="SSF53178">
    <property type="entry name" value="Peptidyl-tRNA hydrolase-like"/>
    <property type="match status" value="1"/>
</dbReference>
<comment type="caution">
    <text evidence="5">The sequence shown here is derived from an EMBL/GenBank/DDBJ whole genome shotgun (WGS) entry which is preliminary data.</text>
</comment>
<keyword evidence="1" id="KW-0820">tRNA-binding</keyword>
<keyword evidence="6" id="KW-1185">Reference proteome</keyword>
<sequence length="157" mass="17150">MNDSGKSVAKLVQEYGITDIKRQVLVISDDINTLQGSLTIQDGGDLKSLAGQKGQESIATELKTTQFIRFRLGVGKPASGSAVTIPQWVLGPFSTEKREMDLFAYLMGHTTQALFMLIQTNDLAACRKKFAKSSKMPKPSELVPTTTLESPIRIEGM</sequence>
<evidence type="ECO:0000313" key="6">
    <source>
        <dbReference type="Proteomes" id="UP000807716"/>
    </source>
</evidence>
<dbReference type="Pfam" id="PF01195">
    <property type="entry name" value="Pept_tRNA_hydro"/>
    <property type="match status" value="1"/>
</dbReference>
<proteinExistence type="predicted"/>
<dbReference type="InterPro" id="IPR001328">
    <property type="entry name" value="Pept_tRNA_hydro"/>
</dbReference>
<protein>
    <submittedName>
        <fullName evidence="5">Uncharacterized protein</fullName>
    </submittedName>
</protein>
<accession>A0A9P6QBC9</accession>
<dbReference type="OrthoDB" id="1711136at2759"/>
<name>A0A9P6QBC9_9FUNG</name>
<gene>
    <name evidence="5" type="ORF">DFQ27_001693</name>
</gene>